<dbReference type="Proteomes" id="UP000654075">
    <property type="component" value="Unassembled WGS sequence"/>
</dbReference>
<gene>
    <name evidence="2" type="ORF">PGLA1383_LOCUS30080</name>
</gene>
<dbReference type="EMBL" id="CAJNNV010025105">
    <property type="protein sequence ID" value="CAE8612282.1"/>
    <property type="molecule type" value="Genomic_DNA"/>
</dbReference>
<name>A0A813FIK0_POLGL</name>
<feature type="non-terminal residue" evidence="2">
    <location>
        <position position="354"/>
    </location>
</feature>
<organism evidence="2 3">
    <name type="scientific">Polarella glacialis</name>
    <name type="common">Dinoflagellate</name>
    <dbReference type="NCBI Taxonomy" id="89957"/>
    <lineage>
        <taxon>Eukaryota</taxon>
        <taxon>Sar</taxon>
        <taxon>Alveolata</taxon>
        <taxon>Dinophyceae</taxon>
        <taxon>Suessiales</taxon>
        <taxon>Suessiaceae</taxon>
        <taxon>Polarella</taxon>
    </lineage>
</organism>
<feature type="region of interest" description="Disordered" evidence="1">
    <location>
        <begin position="158"/>
        <end position="183"/>
    </location>
</feature>
<feature type="compositionally biased region" description="Basic and acidic residues" evidence="1">
    <location>
        <begin position="88"/>
        <end position="99"/>
    </location>
</feature>
<feature type="region of interest" description="Disordered" evidence="1">
    <location>
        <begin position="88"/>
        <end position="107"/>
    </location>
</feature>
<accession>A0A813FIK0</accession>
<dbReference type="OrthoDB" id="10560554at2759"/>
<keyword evidence="3" id="KW-1185">Reference proteome</keyword>
<evidence type="ECO:0000313" key="2">
    <source>
        <dbReference type="EMBL" id="CAE8612282.1"/>
    </source>
</evidence>
<comment type="caution">
    <text evidence="2">The sequence shown here is derived from an EMBL/GenBank/DDBJ whole genome shotgun (WGS) entry which is preliminary data.</text>
</comment>
<reference evidence="2" key="1">
    <citation type="submission" date="2021-02" db="EMBL/GenBank/DDBJ databases">
        <authorList>
            <person name="Dougan E. K."/>
            <person name="Rhodes N."/>
            <person name="Thang M."/>
            <person name="Chan C."/>
        </authorList>
    </citation>
    <scope>NUCLEOTIDE SEQUENCE</scope>
</reference>
<proteinExistence type="predicted"/>
<dbReference type="PRINTS" id="PR01852">
    <property type="entry name" value="SIBAPROTEIN"/>
</dbReference>
<feature type="compositionally biased region" description="Low complexity" evidence="1">
    <location>
        <begin position="159"/>
        <end position="170"/>
    </location>
</feature>
<evidence type="ECO:0000256" key="1">
    <source>
        <dbReference type="SAM" id="MobiDB-lite"/>
    </source>
</evidence>
<dbReference type="InterPro" id="IPR009148">
    <property type="entry name" value="PcsB-like"/>
</dbReference>
<feature type="region of interest" description="Disordered" evidence="1">
    <location>
        <begin position="285"/>
        <end position="304"/>
    </location>
</feature>
<evidence type="ECO:0000313" key="3">
    <source>
        <dbReference type="Proteomes" id="UP000654075"/>
    </source>
</evidence>
<sequence>AAAARVAEEAAAARVAEEAAAAEAAAAARDAEEAAAFAAAARVAVRAEEAAAARVAAEVAAAWAAAEVAAARDEADDMACEGNFAATDRRSEAANRSESRAFSASQAPCCDEPPFAAAAAADEWPEAAELAPPKPAAMTEAGAAWSQARGQPVLGFAEASAATASASSTSPAKGALKESAGLDQTAEAEAAGGIRRFIAELSRQLAEEVRRRESEEAELERRAAEKKRLLEELEVQRRRRESLTAEQRNDEAAALEIERQHAELAEEHRKLRAEVARQEAELEQLREEAKARNGAGRDWARDGPEKDALVETKLRVAEAHDELAQLRQQLWLNREGLRKKLVDLKAENARLRSR</sequence>
<protein>
    <submittedName>
        <fullName evidence="2">Uncharacterized protein</fullName>
    </submittedName>
</protein>
<dbReference type="AlphaFoldDB" id="A0A813FIK0"/>